<dbReference type="SUPFAM" id="SSF56601">
    <property type="entry name" value="beta-lactamase/transpeptidase-like"/>
    <property type="match status" value="1"/>
</dbReference>
<evidence type="ECO:0000259" key="2">
    <source>
        <dbReference type="Pfam" id="PF00144"/>
    </source>
</evidence>
<dbReference type="InterPro" id="IPR050789">
    <property type="entry name" value="Diverse_Enzym_Activities"/>
</dbReference>
<evidence type="ECO:0000313" key="3">
    <source>
        <dbReference type="EMBL" id="NYA71140.1"/>
    </source>
</evidence>
<keyword evidence="1" id="KW-0732">Signal</keyword>
<proteinExistence type="predicted"/>
<organism evidence="3 4">
    <name type="scientific">Flavobacterium agri</name>
    <dbReference type="NCBI Taxonomy" id="2743471"/>
    <lineage>
        <taxon>Bacteria</taxon>
        <taxon>Pseudomonadati</taxon>
        <taxon>Bacteroidota</taxon>
        <taxon>Flavobacteriia</taxon>
        <taxon>Flavobacteriales</taxon>
        <taxon>Flavobacteriaceae</taxon>
        <taxon>Flavobacterium</taxon>
    </lineage>
</organism>
<dbReference type="InterPro" id="IPR001466">
    <property type="entry name" value="Beta-lactam-related"/>
</dbReference>
<accession>A0A7Y8Y2E6</accession>
<dbReference type="Pfam" id="PF00144">
    <property type="entry name" value="Beta-lactamase"/>
    <property type="match status" value="1"/>
</dbReference>
<feature type="chain" id="PRO_5031374615" evidence="1">
    <location>
        <begin position="19"/>
        <end position="353"/>
    </location>
</feature>
<protein>
    <submittedName>
        <fullName evidence="3">Serine hydrolase</fullName>
    </submittedName>
</protein>
<feature type="signal peptide" evidence="1">
    <location>
        <begin position="1"/>
        <end position="18"/>
    </location>
</feature>
<name>A0A7Y8Y2E6_9FLAO</name>
<dbReference type="GO" id="GO:0016787">
    <property type="term" value="F:hydrolase activity"/>
    <property type="evidence" value="ECO:0007669"/>
    <property type="project" value="UniProtKB-KW"/>
</dbReference>
<reference evidence="3 4" key="1">
    <citation type="submission" date="2020-07" db="EMBL/GenBank/DDBJ databases">
        <authorList>
            <person name="Sun Q."/>
        </authorList>
    </citation>
    <scope>NUCLEOTIDE SEQUENCE [LARGE SCALE GENOMIC DNA]</scope>
    <source>
        <strain evidence="3 4">MAH-1</strain>
    </source>
</reference>
<dbReference type="InterPro" id="IPR012338">
    <property type="entry name" value="Beta-lactam/transpept-like"/>
</dbReference>
<feature type="domain" description="Beta-lactamase-related" evidence="2">
    <location>
        <begin position="68"/>
        <end position="324"/>
    </location>
</feature>
<dbReference type="Proteomes" id="UP000535020">
    <property type="component" value="Unassembled WGS sequence"/>
</dbReference>
<sequence>MKKIVLTLSIAFALACCSNDDGSTTPEAMYFPAVSGDSWETKTPAELGWNESQIQSLLDFLQLKHSKSFMILVNGKIVMEHYFNGHTSASPWYWASAGKTLTSTAVGIAQQQGLLDINDPVSDYLGQGWTDLTPTQESQITIKHLLTMTSGLDDAANGDCTDPECLVYLAPAGTRWAYDNVYVILQQVVASASGQTWDAYFDANIKNKIGMTGLWSQMDELSVYFSTTRSMARFGLLALNDGKWQNEQVIPQSYLNAATHPSQNINKSYGYLWWINGESSYHLPQSQLEFPGSVIPSGPTDMFMALGKNDQKIYVIPSRKMVVVRMGDAADESNWALSGFDEDLWVKINAVIE</sequence>
<evidence type="ECO:0000313" key="4">
    <source>
        <dbReference type="Proteomes" id="UP000535020"/>
    </source>
</evidence>
<keyword evidence="4" id="KW-1185">Reference proteome</keyword>
<dbReference type="EMBL" id="JACBJI010000003">
    <property type="protein sequence ID" value="NYA71140.1"/>
    <property type="molecule type" value="Genomic_DNA"/>
</dbReference>
<dbReference type="AlphaFoldDB" id="A0A7Y8Y2E6"/>
<dbReference type="RefSeq" id="WP_176005944.1">
    <property type="nucleotide sequence ID" value="NZ_JABWMI010000010.1"/>
</dbReference>
<keyword evidence="3" id="KW-0378">Hydrolase</keyword>
<gene>
    <name evidence="3" type="ORF">HZF10_09430</name>
</gene>
<dbReference type="PANTHER" id="PTHR43283">
    <property type="entry name" value="BETA-LACTAMASE-RELATED"/>
    <property type="match status" value="1"/>
</dbReference>
<evidence type="ECO:0000256" key="1">
    <source>
        <dbReference type="SAM" id="SignalP"/>
    </source>
</evidence>
<dbReference type="PROSITE" id="PS51257">
    <property type="entry name" value="PROKAR_LIPOPROTEIN"/>
    <property type="match status" value="1"/>
</dbReference>
<dbReference type="PANTHER" id="PTHR43283:SF7">
    <property type="entry name" value="BETA-LACTAMASE-RELATED DOMAIN-CONTAINING PROTEIN"/>
    <property type="match status" value="1"/>
</dbReference>
<dbReference type="Gene3D" id="3.40.710.10">
    <property type="entry name" value="DD-peptidase/beta-lactamase superfamily"/>
    <property type="match status" value="1"/>
</dbReference>
<comment type="caution">
    <text evidence="3">The sequence shown here is derived from an EMBL/GenBank/DDBJ whole genome shotgun (WGS) entry which is preliminary data.</text>
</comment>